<dbReference type="Proteomes" id="UP001383192">
    <property type="component" value="Unassembled WGS sequence"/>
</dbReference>
<dbReference type="EMBL" id="JAYKXP010000018">
    <property type="protein sequence ID" value="KAK7047794.1"/>
    <property type="molecule type" value="Genomic_DNA"/>
</dbReference>
<feature type="region of interest" description="Disordered" evidence="1">
    <location>
        <begin position="334"/>
        <end position="358"/>
    </location>
</feature>
<feature type="region of interest" description="Disordered" evidence="1">
    <location>
        <begin position="81"/>
        <end position="136"/>
    </location>
</feature>
<feature type="compositionally biased region" description="Basic and acidic residues" evidence="1">
    <location>
        <begin position="1"/>
        <end position="15"/>
    </location>
</feature>
<keyword evidence="2" id="KW-0812">Transmembrane</keyword>
<feature type="region of interest" description="Disordered" evidence="1">
    <location>
        <begin position="1"/>
        <end position="56"/>
    </location>
</feature>
<feature type="transmembrane region" description="Helical" evidence="2">
    <location>
        <begin position="299"/>
        <end position="319"/>
    </location>
</feature>
<feature type="transmembrane region" description="Helical" evidence="2">
    <location>
        <begin position="146"/>
        <end position="166"/>
    </location>
</feature>
<name>A0AAW0D9X1_9AGAR</name>
<feature type="compositionally biased region" description="Low complexity" evidence="1">
    <location>
        <begin position="81"/>
        <end position="91"/>
    </location>
</feature>
<feature type="transmembrane region" description="Helical" evidence="2">
    <location>
        <begin position="193"/>
        <end position="213"/>
    </location>
</feature>
<sequence>MHRFMPTDRGYEMKDSQMQSQPAELRKDLGTDSNPQSSLSSYPASPEMTESWKDSEISHTTFRHPFQLAAAYNYSAVVTSPTSATSSETPSKPMSSPSINPNSGRSQGPNRSQQPQNRPRSFVLRRSHTPVSFSTRHDGESFLRSTVIPLSFFVPVPPLLSLLYLITGHGILRSSSDNTSAVNMAPLIDSVKVGVTGGAILSLPLTIVIYLLLFPTQTPSDSNEEPPLDFFDDDDSHHNGVSSFLSYLSSFFHSKWRDTLGFIGVMIIMVFVGTIAGPLGATCLSTSLNASLAAKAGTIGGLVLSPVIVGASVVSVVFWRMQKLGEMENSAQSDAIRASAPTTNSAGPNIPTTGSALR</sequence>
<evidence type="ECO:0000313" key="4">
    <source>
        <dbReference type="Proteomes" id="UP001383192"/>
    </source>
</evidence>
<feature type="transmembrane region" description="Helical" evidence="2">
    <location>
        <begin position="260"/>
        <end position="279"/>
    </location>
</feature>
<evidence type="ECO:0000256" key="2">
    <source>
        <dbReference type="SAM" id="Phobius"/>
    </source>
</evidence>
<keyword evidence="4" id="KW-1185">Reference proteome</keyword>
<dbReference type="AlphaFoldDB" id="A0AAW0D9X1"/>
<keyword evidence="2" id="KW-1133">Transmembrane helix</keyword>
<feature type="compositionally biased region" description="Polar residues" evidence="1">
    <location>
        <begin position="31"/>
        <end position="43"/>
    </location>
</feature>
<proteinExistence type="predicted"/>
<organism evidence="3 4">
    <name type="scientific">Paramarasmius palmivorus</name>
    <dbReference type="NCBI Taxonomy" id="297713"/>
    <lineage>
        <taxon>Eukaryota</taxon>
        <taxon>Fungi</taxon>
        <taxon>Dikarya</taxon>
        <taxon>Basidiomycota</taxon>
        <taxon>Agaricomycotina</taxon>
        <taxon>Agaricomycetes</taxon>
        <taxon>Agaricomycetidae</taxon>
        <taxon>Agaricales</taxon>
        <taxon>Marasmiineae</taxon>
        <taxon>Marasmiaceae</taxon>
        <taxon>Paramarasmius</taxon>
    </lineage>
</organism>
<reference evidence="3 4" key="1">
    <citation type="submission" date="2024-01" db="EMBL/GenBank/DDBJ databases">
        <title>A draft genome for a cacao thread blight-causing isolate of Paramarasmius palmivorus.</title>
        <authorList>
            <person name="Baruah I.K."/>
            <person name="Bukari Y."/>
            <person name="Amoako-Attah I."/>
            <person name="Meinhardt L.W."/>
            <person name="Bailey B.A."/>
            <person name="Cohen S.P."/>
        </authorList>
    </citation>
    <scope>NUCLEOTIDE SEQUENCE [LARGE SCALE GENOMIC DNA]</scope>
    <source>
        <strain evidence="3 4">GH-12</strain>
    </source>
</reference>
<feature type="compositionally biased region" description="Polar residues" evidence="1">
    <location>
        <begin position="340"/>
        <end position="358"/>
    </location>
</feature>
<feature type="compositionally biased region" description="Polar residues" evidence="1">
    <location>
        <begin position="92"/>
        <end position="119"/>
    </location>
</feature>
<protein>
    <submittedName>
        <fullName evidence="3">Uncharacterized protein</fullName>
    </submittedName>
</protein>
<evidence type="ECO:0000313" key="3">
    <source>
        <dbReference type="EMBL" id="KAK7047794.1"/>
    </source>
</evidence>
<comment type="caution">
    <text evidence="3">The sequence shown here is derived from an EMBL/GenBank/DDBJ whole genome shotgun (WGS) entry which is preliminary data.</text>
</comment>
<keyword evidence="2" id="KW-0472">Membrane</keyword>
<gene>
    <name evidence="3" type="ORF">VNI00_006122</name>
</gene>
<accession>A0AAW0D9X1</accession>
<evidence type="ECO:0000256" key="1">
    <source>
        <dbReference type="SAM" id="MobiDB-lite"/>
    </source>
</evidence>